<dbReference type="EnsemblPlants" id="OBART08G10060.1">
    <property type="protein sequence ID" value="OBART08G10060.1"/>
    <property type="gene ID" value="OBART08G10060"/>
</dbReference>
<keyword evidence="3" id="KW-1185">Reference proteome</keyword>
<proteinExistence type="predicted"/>
<dbReference type="AlphaFoldDB" id="A0A0D3GYS5"/>
<dbReference type="PANTHER" id="PTHR32018">
    <property type="entry name" value="RHAMNOGALACTURONATE LYASE FAMILY PROTEIN"/>
    <property type="match status" value="1"/>
</dbReference>
<dbReference type="STRING" id="65489.A0A0D3GYS5"/>
<accession>A0A0D3GYS5</accession>
<dbReference type="PaxDb" id="65489-OBART08G10060.1"/>
<dbReference type="Proteomes" id="UP000026960">
    <property type="component" value="Chromosome 8"/>
</dbReference>
<reference evidence="2" key="1">
    <citation type="journal article" date="2009" name="Rice">
        <title>De Novo Next Generation Sequencing of Plant Genomes.</title>
        <authorList>
            <person name="Rounsley S."/>
            <person name="Marri P.R."/>
            <person name="Yu Y."/>
            <person name="He R."/>
            <person name="Sisneros N."/>
            <person name="Goicoechea J.L."/>
            <person name="Lee S.J."/>
            <person name="Angelova A."/>
            <person name="Kudrna D."/>
            <person name="Luo M."/>
            <person name="Affourtit J."/>
            <person name="Desany B."/>
            <person name="Knight J."/>
            <person name="Niazi F."/>
            <person name="Egholm M."/>
            <person name="Wing R.A."/>
        </authorList>
    </citation>
    <scope>NUCLEOTIDE SEQUENCE [LARGE SCALE GENOMIC DNA]</scope>
    <source>
        <strain evidence="2">cv. IRGC 105608</strain>
    </source>
</reference>
<protein>
    <recommendedName>
        <fullName evidence="1">Rhamnogalacturonan lyase domain-containing protein</fullName>
    </recommendedName>
</protein>
<dbReference type="InterPro" id="IPR029413">
    <property type="entry name" value="RG-lyase_II"/>
</dbReference>
<dbReference type="CDD" id="cd10316">
    <property type="entry name" value="RGL4_M"/>
    <property type="match status" value="1"/>
</dbReference>
<evidence type="ECO:0000313" key="3">
    <source>
        <dbReference type="Proteomes" id="UP000026960"/>
    </source>
</evidence>
<organism evidence="2">
    <name type="scientific">Oryza barthii</name>
    <dbReference type="NCBI Taxonomy" id="65489"/>
    <lineage>
        <taxon>Eukaryota</taxon>
        <taxon>Viridiplantae</taxon>
        <taxon>Streptophyta</taxon>
        <taxon>Embryophyta</taxon>
        <taxon>Tracheophyta</taxon>
        <taxon>Spermatophyta</taxon>
        <taxon>Magnoliopsida</taxon>
        <taxon>Liliopsida</taxon>
        <taxon>Poales</taxon>
        <taxon>Poaceae</taxon>
        <taxon>BOP clade</taxon>
        <taxon>Oryzoideae</taxon>
        <taxon>Oryzeae</taxon>
        <taxon>Oryzinae</taxon>
        <taxon>Oryza</taxon>
    </lineage>
</organism>
<evidence type="ECO:0000259" key="1">
    <source>
        <dbReference type="Pfam" id="PF14686"/>
    </source>
</evidence>
<dbReference type="PANTHER" id="PTHR32018:SF2">
    <property type="entry name" value="OS11G0134100 PROTEIN"/>
    <property type="match status" value="1"/>
</dbReference>
<dbReference type="Pfam" id="PF14686">
    <property type="entry name" value="fn3_3"/>
    <property type="match status" value="1"/>
</dbReference>
<reference evidence="2" key="2">
    <citation type="submission" date="2015-03" db="UniProtKB">
        <authorList>
            <consortium name="EnsemblPlants"/>
        </authorList>
    </citation>
    <scope>IDENTIFICATION</scope>
</reference>
<dbReference type="HOGENOM" id="CLU_2376566_0_0_1"/>
<dbReference type="eggNOG" id="ENOG502QQM5">
    <property type="taxonomic scope" value="Eukaryota"/>
</dbReference>
<sequence length="115" mass="12625">MAISDDIEAVLLINPKEPQFKGEPYSFPESPDFHKAGQRGSVTGRLFVRDRYMIRQDMAAGLAYVGLASPGQPGSWATESKNYQFWTRATPCGSFSIGNVGAGVYNLLNYLAVYP</sequence>
<name>A0A0D3GYS5_9ORYZ</name>
<feature type="domain" description="Rhamnogalacturonan lyase" evidence="1">
    <location>
        <begin position="63"/>
        <end position="110"/>
    </location>
</feature>
<dbReference type="InterPro" id="IPR051850">
    <property type="entry name" value="Polysacch_Lyase_4"/>
</dbReference>
<evidence type="ECO:0000313" key="2">
    <source>
        <dbReference type="EnsemblPlants" id="OBART08G10060.1"/>
    </source>
</evidence>
<dbReference type="Gramene" id="OBART08G10060.1">
    <property type="protein sequence ID" value="OBART08G10060.1"/>
    <property type="gene ID" value="OBART08G10060"/>
</dbReference>